<dbReference type="InterPro" id="IPR030224">
    <property type="entry name" value="Sla2_fam"/>
</dbReference>
<evidence type="ECO:0000259" key="1">
    <source>
        <dbReference type="PROSITE" id="PS50942"/>
    </source>
</evidence>
<dbReference type="GO" id="GO:0080025">
    <property type="term" value="F:phosphatidylinositol-3,5-bisphosphate binding"/>
    <property type="evidence" value="ECO:0007669"/>
    <property type="project" value="TreeGrafter"/>
</dbReference>
<dbReference type="Pfam" id="PF07651">
    <property type="entry name" value="ANTH"/>
    <property type="match status" value="1"/>
</dbReference>
<dbReference type="GO" id="GO:0043325">
    <property type="term" value="F:phosphatidylinositol-3,4-bisphosphate binding"/>
    <property type="evidence" value="ECO:0007669"/>
    <property type="project" value="TreeGrafter"/>
</dbReference>
<reference evidence="2" key="2">
    <citation type="submission" date="2025-09" db="UniProtKB">
        <authorList>
            <consortium name="Ensembl"/>
        </authorList>
    </citation>
    <scope>IDENTIFICATION</scope>
</reference>
<reference evidence="2" key="1">
    <citation type="submission" date="2025-08" db="UniProtKB">
        <authorList>
            <consortium name="Ensembl"/>
        </authorList>
    </citation>
    <scope>IDENTIFICATION</scope>
</reference>
<dbReference type="GO" id="GO:0051015">
    <property type="term" value="F:actin filament binding"/>
    <property type="evidence" value="ECO:0007669"/>
    <property type="project" value="TreeGrafter"/>
</dbReference>
<accession>A0A8B9NCJ0</accession>
<dbReference type="GO" id="GO:0030136">
    <property type="term" value="C:clathrin-coated vesicle"/>
    <property type="evidence" value="ECO:0007669"/>
    <property type="project" value="TreeGrafter"/>
</dbReference>
<dbReference type="Ensembl" id="ENSANIT00000021605.1">
    <property type="protein sequence ID" value="ENSANIP00000020916.1"/>
    <property type="gene ID" value="ENSANIG00000013062.1"/>
</dbReference>
<dbReference type="Proteomes" id="UP000694541">
    <property type="component" value="Unplaced"/>
</dbReference>
<proteinExistence type="predicted"/>
<evidence type="ECO:0000313" key="3">
    <source>
        <dbReference type="Proteomes" id="UP000694541"/>
    </source>
</evidence>
<keyword evidence="3" id="KW-1185">Reference proteome</keyword>
<protein>
    <submittedName>
        <fullName evidence="2">Huntingtin interacting protein 1 related</fullName>
    </submittedName>
</protein>
<dbReference type="PROSITE" id="PS50942">
    <property type="entry name" value="ENTH"/>
    <property type="match status" value="1"/>
</dbReference>
<sequence>TQEAPVKEKHARRIILGTHHEKGAFTFWSYAIGLPLPSSAILSWKFCHVLHKVLRDGHPNVLQDCQRYRSNIRETGDLWGHLHDRYGQLVSIYTRLLLTKISFHTKHPEFPPALEVSDEVLEKTAGTDVNNIFQLTVELFDYLDCELKLSESVFRQLNTSMAVSQMSAVQCRLAPLIQVIQDCSHLYHYAVKLMFKLHSCLPADTLQGHRDRFHEQFRSLKNFFKKASDMLYFKRLIQIPRLPESPPNFLRASALAEHVKPVVVIPEEAPEDEEPENLIEISTASTTEPQVGAWGWDWYPGMVGDRDAQIESLKKEVDMLRAEMEKIKLEVKPGRGAASVGEQGGFWCCSMETLMGCSRSGVLAPSTVFWGLSQCQDLTPDGGGVEACVTCPLLSRLAVSSRDRVAAGTEGRAFLCISQLLCPNHSQAPG</sequence>
<dbReference type="GO" id="GO:0048268">
    <property type="term" value="P:clathrin coat assembly"/>
    <property type="evidence" value="ECO:0007669"/>
    <property type="project" value="TreeGrafter"/>
</dbReference>
<evidence type="ECO:0000313" key="2">
    <source>
        <dbReference type="Ensembl" id="ENSANIP00000020916.1"/>
    </source>
</evidence>
<dbReference type="SUPFAM" id="SSF48464">
    <property type="entry name" value="ENTH/VHS domain"/>
    <property type="match status" value="1"/>
</dbReference>
<dbReference type="SMART" id="SM00273">
    <property type="entry name" value="ENTH"/>
    <property type="match status" value="1"/>
</dbReference>
<dbReference type="InterPro" id="IPR008942">
    <property type="entry name" value="ENTH_VHS"/>
</dbReference>
<dbReference type="FunFam" id="1.25.40.90:FF:000012">
    <property type="entry name" value="Huntingtin interacting protein 1-related"/>
    <property type="match status" value="1"/>
</dbReference>
<dbReference type="InterPro" id="IPR011417">
    <property type="entry name" value="ANTH_dom"/>
</dbReference>
<dbReference type="GO" id="GO:0006897">
    <property type="term" value="P:endocytosis"/>
    <property type="evidence" value="ECO:0007669"/>
    <property type="project" value="InterPro"/>
</dbReference>
<feature type="domain" description="ENTH" evidence="1">
    <location>
        <begin position="1"/>
        <end position="111"/>
    </location>
</feature>
<organism evidence="2 3">
    <name type="scientific">Accipiter nisus</name>
    <name type="common">Eurasian sparrowhawk</name>
    <dbReference type="NCBI Taxonomy" id="211598"/>
    <lineage>
        <taxon>Eukaryota</taxon>
        <taxon>Metazoa</taxon>
        <taxon>Chordata</taxon>
        <taxon>Craniata</taxon>
        <taxon>Vertebrata</taxon>
        <taxon>Euteleostomi</taxon>
        <taxon>Archelosauria</taxon>
        <taxon>Archosauria</taxon>
        <taxon>Dinosauria</taxon>
        <taxon>Saurischia</taxon>
        <taxon>Theropoda</taxon>
        <taxon>Coelurosauria</taxon>
        <taxon>Aves</taxon>
        <taxon>Neognathae</taxon>
        <taxon>Neoaves</taxon>
        <taxon>Telluraves</taxon>
        <taxon>Accipitrimorphae</taxon>
        <taxon>Accipitriformes</taxon>
        <taxon>Accipitridae</taxon>
        <taxon>Accipitrinae</taxon>
        <taxon>Accipiter</taxon>
    </lineage>
</organism>
<dbReference type="GO" id="GO:0007015">
    <property type="term" value="P:actin filament organization"/>
    <property type="evidence" value="ECO:0007669"/>
    <property type="project" value="TreeGrafter"/>
</dbReference>
<dbReference type="PANTHER" id="PTHR10407:SF10">
    <property type="entry name" value="HUNTINGTIN-INTERACTING PROTEIN 1-RELATED PROTEIN"/>
    <property type="match status" value="1"/>
</dbReference>
<dbReference type="PANTHER" id="PTHR10407">
    <property type="entry name" value="HUNTINGTIN INTERACTING PROTEIN 1"/>
    <property type="match status" value="1"/>
</dbReference>
<dbReference type="Gene3D" id="1.20.5.1700">
    <property type="match status" value="1"/>
</dbReference>
<dbReference type="Gene3D" id="1.25.40.90">
    <property type="match status" value="1"/>
</dbReference>
<dbReference type="InterPro" id="IPR013809">
    <property type="entry name" value="ENTH"/>
</dbReference>
<dbReference type="GO" id="GO:0035615">
    <property type="term" value="F:clathrin adaptor activity"/>
    <property type="evidence" value="ECO:0007669"/>
    <property type="project" value="TreeGrafter"/>
</dbReference>
<dbReference type="GO" id="GO:0030864">
    <property type="term" value="C:cortical actin cytoskeleton"/>
    <property type="evidence" value="ECO:0007669"/>
    <property type="project" value="TreeGrafter"/>
</dbReference>
<dbReference type="GO" id="GO:0032051">
    <property type="term" value="F:clathrin light chain binding"/>
    <property type="evidence" value="ECO:0007669"/>
    <property type="project" value="TreeGrafter"/>
</dbReference>
<name>A0A8B9NCJ0_9AVES</name>
<dbReference type="AlphaFoldDB" id="A0A8B9NCJ0"/>